<evidence type="ECO:0000313" key="4">
    <source>
        <dbReference type="Proteomes" id="UP000553888"/>
    </source>
</evidence>
<evidence type="ECO:0000256" key="2">
    <source>
        <dbReference type="SAM" id="SignalP"/>
    </source>
</evidence>
<keyword evidence="2" id="KW-0732">Signal</keyword>
<dbReference type="InterPro" id="IPR023346">
    <property type="entry name" value="Lysozyme-like_dom_sf"/>
</dbReference>
<organism evidence="3 4">
    <name type="scientific">Schumannella luteola</name>
    <dbReference type="NCBI Taxonomy" id="472059"/>
    <lineage>
        <taxon>Bacteria</taxon>
        <taxon>Bacillati</taxon>
        <taxon>Actinomycetota</taxon>
        <taxon>Actinomycetes</taxon>
        <taxon>Micrococcales</taxon>
        <taxon>Microbacteriaceae</taxon>
        <taxon>Schumannella</taxon>
    </lineage>
</organism>
<feature type="compositionally biased region" description="Low complexity" evidence="1">
    <location>
        <begin position="39"/>
        <end position="49"/>
    </location>
</feature>
<protein>
    <recommendedName>
        <fullName evidence="5">Chitosanase</fullName>
    </recommendedName>
</protein>
<evidence type="ECO:0000313" key="3">
    <source>
        <dbReference type="EMBL" id="NYG98085.1"/>
    </source>
</evidence>
<accession>A0A852YLJ7</accession>
<dbReference type="Gene3D" id="3.30.386.10">
    <property type="entry name" value="Chitosanase, subunit A, domain 2"/>
    <property type="match status" value="1"/>
</dbReference>
<dbReference type="EMBL" id="JACBZY010000001">
    <property type="protein sequence ID" value="NYG98085.1"/>
    <property type="molecule type" value="Genomic_DNA"/>
</dbReference>
<evidence type="ECO:0000256" key="1">
    <source>
        <dbReference type="SAM" id="MobiDB-lite"/>
    </source>
</evidence>
<evidence type="ECO:0008006" key="5">
    <source>
        <dbReference type="Google" id="ProtNLM"/>
    </source>
</evidence>
<keyword evidence="4" id="KW-1185">Reference proteome</keyword>
<dbReference type="InterPro" id="IPR023099">
    <property type="entry name" value="Glyco_hydro_46_N"/>
</dbReference>
<gene>
    <name evidence="3" type="ORF">BJ979_000711</name>
</gene>
<sequence>MSRQREIRSARTAVALSAAATVMLAASLLSGCAAAGDADAGDDTSASSSSEHDPTRTLADPALTDIAMQLVSSAENSNLDWKANYGYLEDIGDDRGCTGGIIGFTTATGDLLEVVERYTESTPGNALAPYLPALKKVVGSPSHDGLDAGFE</sequence>
<dbReference type="AlphaFoldDB" id="A0A852YLJ7"/>
<dbReference type="SUPFAM" id="SSF53955">
    <property type="entry name" value="Lysozyme-like"/>
    <property type="match status" value="1"/>
</dbReference>
<dbReference type="GO" id="GO:0005975">
    <property type="term" value="P:carbohydrate metabolic process"/>
    <property type="evidence" value="ECO:0007669"/>
    <property type="project" value="InterPro"/>
</dbReference>
<comment type="caution">
    <text evidence="3">The sequence shown here is derived from an EMBL/GenBank/DDBJ whole genome shotgun (WGS) entry which is preliminary data.</text>
</comment>
<proteinExistence type="predicted"/>
<dbReference type="GO" id="GO:0005576">
    <property type="term" value="C:extracellular region"/>
    <property type="evidence" value="ECO:0007669"/>
    <property type="project" value="InterPro"/>
</dbReference>
<dbReference type="Proteomes" id="UP000553888">
    <property type="component" value="Unassembled WGS sequence"/>
</dbReference>
<feature type="chain" id="PRO_5032926090" description="Chitosanase" evidence="2">
    <location>
        <begin position="36"/>
        <end position="151"/>
    </location>
</feature>
<dbReference type="PROSITE" id="PS51257">
    <property type="entry name" value="PROKAR_LIPOPROTEIN"/>
    <property type="match status" value="1"/>
</dbReference>
<dbReference type="PROSITE" id="PS60000">
    <property type="entry name" value="CHITOSANASE_46_80"/>
    <property type="match status" value="1"/>
</dbReference>
<feature type="region of interest" description="Disordered" evidence="1">
    <location>
        <begin position="39"/>
        <end position="58"/>
    </location>
</feature>
<reference evidence="3 4" key="1">
    <citation type="submission" date="2020-07" db="EMBL/GenBank/DDBJ databases">
        <title>Sequencing the genomes of 1000 actinobacteria strains.</title>
        <authorList>
            <person name="Klenk H.-P."/>
        </authorList>
    </citation>
    <scope>NUCLEOTIDE SEQUENCE [LARGE SCALE GENOMIC DNA]</scope>
    <source>
        <strain evidence="3 4">DSM 23141</strain>
    </source>
</reference>
<dbReference type="GO" id="GO:0016977">
    <property type="term" value="F:chitosanase activity"/>
    <property type="evidence" value="ECO:0007669"/>
    <property type="project" value="InterPro"/>
</dbReference>
<feature type="signal peptide" evidence="2">
    <location>
        <begin position="1"/>
        <end position="35"/>
    </location>
</feature>
<name>A0A852YLJ7_9MICO</name>
<dbReference type="InterPro" id="IPR000400">
    <property type="entry name" value="Glyco_hydro_46"/>
</dbReference>
<dbReference type="Pfam" id="PF01374">
    <property type="entry name" value="Glyco_hydro_46"/>
    <property type="match status" value="1"/>
</dbReference>